<evidence type="ECO:0000313" key="4">
    <source>
        <dbReference type="Proteomes" id="UP000598467"/>
    </source>
</evidence>
<dbReference type="PROSITE" id="PS50110">
    <property type="entry name" value="RESPONSE_REGULATORY"/>
    <property type="match status" value="1"/>
</dbReference>
<sequence>MNTHWDLSAVSFLVIDDNMHMRSILRSVLGGFGARHIFEASDGADGLEAVLDRSPDFILCDWVMKPLSGSEFIRTLRAERDKLLSTLPVVVVSAHSHKSTVLEALNLGIHGFIAKPVSPAVLYRHISDTLQKQALYGRTRGILFDATPTDRRNRFRGDDYSSSPGNPAGEMIAPVDMALI</sequence>
<feature type="modified residue" description="4-aspartylphosphate" evidence="1">
    <location>
        <position position="61"/>
    </location>
</feature>
<evidence type="ECO:0000256" key="1">
    <source>
        <dbReference type="PROSITE-ProRule" id="PRU00169"/>
    </source>
</evidence>
<gene>
    <name evidence="3" type="ORF">HK439_10140</name>
</gene>
<dbReference type="SUPFAM" id="SSF52172">
    <property type="entry name" value="CheY-like"/>
    <property type="match status" value="1"/>
</dbReference>
<accession>A0A926S9B1</accession>
<dbReference type="PANTHER" id="PTHR43228">
    <property type="entry name" value="TWO-COMPONENT RESPONSE REGULATOR"/>
    <property type="match status" value="1"/>
</dbReference>
<dbReference type="GO" id="GO:0000160">
    <property type="term" value="P:phosphorelay signal transduction system"/>
    <property type="evidence" value="ECO:0007669"/>
    <property type="project" value="InterPro"/>
</dbReference>
<evidence type="ECO:0000259" key="2">
    <source>
        <dbReference type="PROSITE" id="PS50110"/>
    </source>
</evidence>
<dbReference type="Pfam" id="PF00072">
    <property type="entry name" value="Response_reg"/>
    <property type="match status" value="1"/>
</dbReference>
<organism evidence="3 4">
    <name type="scientific">Roseibium aggregatum</name>
    <dbReference type="NCBI Taxonomy" id="187304"/>
    <lineage>
        <taxon>Bacteria</taxon>
        <taxon>Pseudomonadati</taxon>
        <taxon>Pseudomonadota</taxon>
        <taxon>Alphaproteobacteria</taxon>
        <taxon>Hyphomicrobiales</taxon>
        <taxon>Stappiaceae</taxon>
        <taxon>Roseibium</taxon>
    </lineage>
</organism>
<dbReference type="AlphaFoldDB" id="A0A926S9B1"/>
<name>A0A926S9B1_9HYPH</name>
<evidence type="ECO:0000313" key="3">
    <source>
        <dbReference type="EMBL" id="MBD1546624.1"/>
    </source>
</evidence>
<dbReference type="RefSeq" id="WP_190291296.1">
    <property type="nucleotide sequence ID" value="NZ_JABFCZ010000010.1"/>
</dbReference>
<proteinExistence type="predicted"/>
<reference evidence="3" key="1">
    <citation type="submission" date="2020-05" db="EMBL/GenBank/DDBJ databases">
        <title>Identification of trans-AT polyketide cluster in two marine bacteria, producers of a novel glutaramide-containing polyketide sesbanimide D and analogs.</title>
        <authorList>
            <person name="Kacar D."/>
            <person name="Rodriguez P."/>
            <person name="Canedo L."/>
            <person name="Gonzalez E."/>
            <person name="Galan B."/>
            <person name="De La Calle F."/>
            <person name="Garcia J.L."/>
        </authorList>
    </citation>
    <scope>NUCLEOTIDE SEQUENCE</scope>
    <source>
        <strain evidence="3">PHM038</strain>
    </source>
</reference>
<dbReference type="InterPro" id="IPR052048">
    <property type="entry name" value="ST_Response_Regulator"/>
</dbReference>
<dbReference type="Proteomes" id="UP000598467">
    <property type="component" value="Unassembled WGS sequence"/>
</dbReference>
<dbReference type="InterPro" id="IPR001789">
    <property type="entry name" value="Sig_transdc_resp-reg_receiver"/>
</dbReference>
<keyword evidence="1" id="KW-0597">Phosphoprotein</keyword>
<dbReference type="EMBL" id="JABFCZ010000010">
    <property type="protein sequence ID" value="MBD1546624.1"/>
    <property type="molecule type" value="Genomic_DNA"/>
</dbReference>
<dbReference type="Gene3D" id="3.40.50.2300">
    <property type="match status" value="1"/>
</dbReference>
<protein>
    <submittedName>
        <fullName evidence="3">Response regulator</fullName>
    </submittedName>
</protein>
<dbReference type="PANTHER" id="PTHR43228:SF1">
    <property type="entry name" value="TWO-COMPONENT RESPONSE REGULATOR ARR22"/>
    <property type="match status" value="1"/>
</dbReference>
<dbReference type="SMART" id="SM00448">
    <property type="entry name" value="REC"/>
    <property type="match status" value="1"/>
</dbReference>
<dbReference type="InterPro" id="IPR011006">
    <property type="entry name" value="CheY-like_superfamily"/>
</dbReference>
<feature type="domain" description="Response regulatory" evidence="2">
    <location>
        <begin position="11"/>
        <end position="130"/>
    </location>
</feature>
<comment type="caution">
    <text evidence="3">The sequence shown here is derived from an EMBL/GenBank/DDBJ whole genome shotgun (WGS) entry which is preliminary data.</text>
</comment>